<reference evidence="2" key="2">
    <citation type="submission" date="2020-05" db="UniProtKB">
        <authorList>
            <consortium name="EnsemblMetazoa"/>
        </authorList>
    </citation>
    <scope>IDENTIFICATION</scope>
    <source>
        <strain evidence="2">Epiroticus2</strain>
    </source>
</reference>
<dbReference type="PANTHER" id="PTHR12243">
    <property type="entry name" value="MADF DOMAIN TRANSCRIPTION FACTOR"/>
    <property type="match status" value="1"/>
</dbReference>
<evidence type="ECO:0000313" key="2">
    <source>
        <dbReference type="EnsemblMetazoa" id="AEPI011363-PA"/>
    </source>
</evidence>
<keyword evidence="3" id="KW-1185">Reference proteome</keyword>
<dbReference type="InterPro" id="IPR039353">
    <property type="entry name" value="TF_Adf1"/>
</dbReference>
<name>A0A182PWM6_9DIPT</name>
<dbReference type="Proteomes" id="UP000075885">
    <property type="component" value="Unassembled WGS sequence"/>
</dbReference>
<dbReference type="PROSITE" id="PS51029">
    <property type="entry name" value="MADF"/>
    <property type="match status" value="1"/>
</dbReference>
<dbReference type="Pfam" id="PF10545">
    <property type="entry name" value="MADF_DNA_bdg"/>
    <property type="match status" value="1"/>
</dbReference>
<dbReference type="GO" id="GO:0005667">
    <property type="term" value="C:transcription regulator complex"/>
    <property type="evidence" value="ECO:0007669"/>
    <property type="project" value="TreeGrafter"/>
</dbReference>
<dbReference type="VEuPathDB" id="VectorBase:AEPI011363"/>
<dbReference type="PANTHER" id="PTHR12243:SF69">
    <property type="entry name" value="SI:CH73-59F11.3"/>
    <property type="match status" value="1"/>
</dbReference>
<dbReference type="GO" id="GO:0005634">
    <property type="term" value="C:nucleus"/>
    <property type="evidence" value="ECO:0007669"/>
    <property type="project" value="TreeGrafter"/>
</dbReference>
<sequence>DVEKSLRFIAEVHQRPVLWKKKASFYKDGVLRNDAWAEIAAKENMSTQEAKTMWKKLLCCYRSNKSKCRKSQQTGSDIFRPRWFAYEAMAFVNEATRDAVHTDTVSMLFCF</sequence>
<evidence type="ECO:0000313" key="3">
    <source>
        <dbReference type="Proteomes" id="UP000075885"/>
    </source>
</evidence>
<organism evidence="2 3">
    <name type="scientific">Anopheles epiroticus</name>
    <dbReference type="NCBI Taxonomy" id="199890"/>
    <lineage>
        <taxon>Eukaryota</taxon>
        <taxon>Metazoa</taxon>
        <taxon>Ecdysozoa</taxon>
        <taxon>Arthropoda</taxon>
        <taxon>Hexapoda</taxon>
        <taxon>Insecta</taxon>
        <taxon>Pterygota</taxon>
        <taxon>Neoptera</taxon>
        <taxon>Endopterygota</taxon>
        <taxon>Diptera</taxon>
        <taxon>Nematocera</taxon>
        <taxon>Culicoidea</taxon>
        <taxon>Culicidae</taxon>
        <taxon>Anophelinae</taxon>
        <taxon>Anopheles</taxon>
    </lineage>
</organism>
<dbReference type="SMART" id="SM00595">
    <property type="entry name" value="MADF"/>
    <property type="match status" value="1"/>
</dbReference>
<accession>A0A182PWM6</accession>
<protein>
    <submittedName>
        <fullName evidence="2">MADF domain-containing protein</fullName>
    </submittedName>
</protein>
<evidence type="ECO:0000259" key="1">
    <source>
        <dbReference type="PROSITE" id="PS51029"/>
    </source>
</evidence>
<dbReference type="EnsemblMetazoa" id="AEPI011363-RA">
    <property type="protein sequence ID" value="AEPI011363-PA"/>
    <property type="gene ID" value="AEPI011363"/>
</dbReference>
<dbReference type="GO" id="GO:0006357">
    <property type="term" value="P:regulation of transcription by RNA polymerase II"/>
    <property type="evidence" value="ECO:0007669"/>
    <property type="project" value="TreeGrafter"/>
</dbReference>
<reference evidence="3" key="1">
    <citation type="submission" date="2013-03" db="EMBL/GenBank/DDBJ databases">
        <title>The Genome Sequence of Anopheles epiroticus epiroticus2.</title>
        <authorList>
            <consortium name="The Broad Institute Genomics Platform"/>
            <person name="Neafsey D.E."/>
            <person name="Howell P."/>
            <person name="Walker B."/>
            <person name="Young S.K."/>
            <person name="Zeng Q."/>
            <person name="Gargeya S."/>
            <person name="Fitzgerald M."/>
            <person name="Haas B."/>
            <person name="Abouelleil A."/>
            <person name="Allen A.W."/>
            <person name="Alvarado L."/>
            <person name="Arachchi H.M."/>
            <person name="Berlin A.M."/>
            <person name="Chapman S.B."/>
            <person name="Gainer-Dewar J."/>
            <person name="Goldberg J."/>
            <person name="Griggs A."/>
            <person name="Gujja S."/>
            <person name="Hansen M."/>
            <person name="Howarth C."/>
            <person name="Imamovic A."/>
            <person name="Ireland A."/>
            <person name="Larimer J."/>
            <person name="McCowan C."/>
            <person name="Murphy C."/>
            <person name="Pearson M."/>
            <person name="Poon T.W."/>
            <person name="Priest M."/>
            <person name="Roberts A."/>
            <person name="Saif S."/>
            <person name="Shea T."/>
            <person name="Sisk P."/>
            <person name="Sykes S."/>
            <person name="Wortman J."/>
            <person name="Nusbaum C."/>
            <person name="Birren B."/>
        </authorList>
    </citation>
    <scope>NUCLEOTIDE SEQUENCE [LARGE SCALE GENOMIC DNA]</scope>
    <source>
        <strain evidence="3">Epiroticus2</strain>
    </source>
</reference>
<proteinExistence type="predicted"/>
<dbReference type="AlphaFoldDB" id="A0A182PWM6"/>
<feature type="domain" description="MADF" evidence="1">
    <location>
        <begin position="7"/>
        <end position="97"/>
    </location>
</feature>
<dbReference type="InterPro" id="IPR006578">
    <property type="entry name" value="MADF-dom"/>
</dbReference>